<dbReference type="NCBIfam" id="NF002356">
    <property type="entry name" value="PRK01318.2-3"/>
    <property type="match status" value="1"/>
</dbReference>
<feature type="domain" description="Membrane insertase YidC N-terminal" evidence="16">
    <location>
        <begin position="97"/>
        <end position="360"/>
    </location>
</feature>
<keyword evidence="5 13" id="KW-1003">Cell membrane</keyword>
<feature type="transmembrane region" description="Helical" evidence="13">
    <location>
        <begin position="6"/>
        <end position="23"/>
    </location>
</feature>
<feature type="transmembrane region" description="Helical" evidence="13">
    <location>
        <begin position="374"/>
        <end position="397"/>
    </location>
</feature>
<keyword evidence="7 13" id="KW-0653">Protein transport</keyword>
<comment type="caution">
    <text evidence="17">The sequence shown here is derived from an EMBL/GenBank/DDBJ whole genome shotgun (WGS) entry which is preliminary data.</text>
</comment>
<feature type="transmembrane region" description="Helical" evidence="13">
    <location>
        <begin position="435"/>
        <end position="461"/>
    </location>
</feature>
<comment type="subunit">
    <text evidence="13">Interacts with the Sec translocase complex via SecD. Specifically interacts with transmembrane segments of nascent integral membrane proteins during membrane integration.</text>
</comment>
<dbReference type="NCBIfam" id="TIGR03592">
    <property type="entry name" value="yidC_oxa1_cterm"/>
    <property type="match status" value="1"/>
</dbReference>
<evidence type="ECO:0000256" key="5">
    <source>
        <dbReference type="ARBA" id="ARBA00022475"/>
    </source>
</evidence>
<evidence type="ECO:0000256" key="1">
    <source>
        <dbReference type="ARBA" id="ARBA00004429"/>
    </source>
</evidence>
<evidence type="ECO:0000256" key="11">
    <source>
        <dbReference type="ARBA" id="ARBA00033245"/>
    </source>
</evidence>
<feature type="region of interest" description="Disordered" evidence="14">
    <location>
        <begin position="589"/>
        <end position="622"/>
    </location>
</feature>
<dbReference type="HAMAP" id="MF_01810">
    <property type="entry name" value="YidC_type1"/>
    <property type="match status" value="1"/>
</dbReference>
<dbReference type="GO" id="GO:0032977">
    <property type="term" value="F:membrane insertase activity"/>
    <property type="evidence" value="ECO:0007669"/>
    <property type="project" value="InterPro"/>
</dbReference>
<evidence type="ECO:0000313" key="18">
    <source>
        <dbReference type="Proteomes" id="UP000019402"/>
    </source>
</evidence>
<proteinExistence type="inferred from homology"/>
<dbReference type="PANTHER" id="PTHR12428">
    <property type="entry name" value="OXA1"/>
    <property type="match status" value="1"/>
</dbReference>
<feature type="domain" description="Membrane insertase YidC/Oxa/ALB C-terminal" evidence="15">
    <location>
        <begin position="377"/>
        <end position="574"/>
    </location>
</feature>
<dbReference type="EMBL" id="BAMD01000044">
    <property type="protein sequence ID" value="GAF04388.1"/>
    <property type="molecule type" value="Genomic_DNA"/>
</dbReference>
<dbReference type="GO" id="GO:0005886">
    <property type="term" value="C:plasma membrane"/>
    <property type="evidence" value="ECO:0007669"/>
    <property type="project" value="UniProtKB-SubCell"/>
</dbReference>
<dbReference type="AlphaFoldDB" id="W7YA09"/>
<keyword evidence="10 13" id="KW-0143">Chaperone</keyword>
<evidence type="ECO:0000256" key="6">
    <source>
        <dbReference type="ARBA" id="ARBA00022692"/>
    </source>
</evidence>
<organism evidence="17 18">
    <name type="scientific">Saccharicrinis fermentans DSM 9555 = JCM 21142</name>
    <dbReference type="NCBI Taxonomy" id="869213"/>
    <lineage>
        <taxon>Bacteria</taxon>
        <taxon>Pseudomonadati</taxon>
        <taxon>Bacteroidota</taxon>
        <taxon>Bacteroidia</taxon>
        <taxon>Marinilabiliales</taxon>
        <taxon>Marinilabiliaceae</taxon>
        <taxon>Saccharicrinis</taxon>
    </lineage>
</organism>
<evidence type="ECO:0000256" key="7">
    <source>
        <dbReference type="ARBA" id="ARBA00022927"/>
    </source>
</evidence>
<dbReference type="InterPro" id="IPR019998">
    <property type="entry name" value="Membr_insert_YidC"/>
</dbReference>
<dbReference type="CDD" id="cd20070">
    <property type="entry name" value="5TM_YidC_Alb3"/>
    <property type="match status" value="1"/>
</dbReference>
<sequence>MDKNSVTGMILIAAILGAFWWLNKPSAEEIEAQKRYQDSIAKVEAVAAKEAALESSNMVVENEVASVTVDDSTTQQQLADKYGLFADAVKGENKFYTLENERIKVTFSSRGAKVYSVQLKEYTNFEEKALVLFDGDKNQFGFNFFHNNRILNTNHLFYSIDEAASNDSTLRFKLSVGDDQFMAFEYKLSSNSYLLDFNIVQNNMDDVIQSNRGGFDLDWKMDVIAQEKGRKFEIQYSGVYFKYDLDVVDDISGKSGSEDFRTPVKWIAFKDQFFSSILIAKDRFSGGKVDVNVYPEEDNTPVLSTNTASLIIPHDGGALNTKAFQFYFGPNKYKTLKKFKDLDLKEIVPLGWGIFGWINRYAIIPIFNWLEGGIASYGLIILLLTLIIKLVLFPLTYKSYMSTAKMRVLKPQIDAINEKIPADKAMERQKATMALYSKAGVSPLGGCLPMVLQMPILFAMFRFFPASIELRHESFLWATDLSSYDSIWNMPFTIPFYGDHVSLFCLLMSITNIVYTKMNQEMTQSTSQMPGMKGMMYMMPVMFMVFFNNYASGLSYYYFISTLITILQTILIRRFVDEEAILAKLNANQKKPKKKSGFQARLEEMQKKQQLQQQSQKKKNKK</sequence>
<dbReference type="NCBIfam" id="TIGR03593">
    <property type="entry name" value="yidC_nterm"/>
    <property type="match status" value="1"/>
</dbReference>
<evidence type="ECO:0000256" key="13">
    <source>
        <dbReference type="HAMAP-Rule" id="MF_01810"/>
    </source>
</evidence>
<evidence type="ECO:0000256" key="14">
    <source>
        <dbReference type="SAM" id="MobiDB-lite"/>
    </source>
</evidence>
<evidence type="ECO:0000256" key="12">
    <source>
        <dbReference type="ARBA" id="ARBA00033342"/>
    </source>
</evidence>
<keyword evidence="9 13" id="KW-0472">Membrane</keyword>
<dbReference type="eggNOG" id="COG0706">
    <property type="taxonomic scope" value="Bacteria"/>
</dbReference>
<evidence type="ECO:0000259" key="16">
    <source>
        <dbReference type="Pfam" id="PF14849"/>
    </source>
</evidence>
<gene>
    <name evidence="13" type="primary">yidC</name>
    <name evidence="17" type="ORF">JCM21142_83090</name>
</gene>
<dbReference type="OrthoDB" id="9780552at2"/>
<evidence type="ECO:0000256" key="10">
    <source>
        <dbReference type="ARBA" id="ARBA00023186"/>
    </source>
</evidence>
<comment type="function">
    <text evidence="13">Required for the insertion and/or proper folding and/or complex formation of integral membrane proteins into the membrane. Involved in integration of membrane proteins that insert both dependently and independently of the Sec translocase complex, as well as at least some lipoproteins. Aids folding of multispanning membrane proteins.</text>
</comment>
<dbReference type="Proteomes" id="UP000019402">
    <property type="component" value="Unassembled WGS sequence"/>
</dbReference>
<dbReference type="Pfam" id="PF02096">
    <property type="entry name" value="60KD_IMP"/>
    <property type="match status" value="1"/>
</dbReference>
<evidence type="ECO:0000256" key="3">
    <source>
        <dbReference type="ARBA" id="ARBA00015325"/>
    </source>
</evidence>
<comment type="subcellular location">
    <subcellularLocation>
        <location evidence="1">Cell inner membrane</location>
        <topology evidence="1">Multi-pass membrane protein</topology>
    </subcellularLocation>
    <subcellularLocation>
        <location evidence="13">Cell membrane</location>
        <topology evidence="13">Multi-pass membrane protein</topology>
    </subcellularLocation>
</comment>
<evidence type="ECO:0000259" key="15">
    <source>
        <dbReference type="Pfam" id="PF02096"/>
    </source>
</evidence>
<dbReference type="GO" id="GO:0051205">
    <property type="term" value="P:protein insertion into membrane"/>
    <property type="evidence" value="ECO:0007669"/>
    <property type="project" value="TreeGrafter"/>
</dbReference>
<feature type="transmembrane region" description="Helical" evidence="13">
    <location>
        <begin position="494"/>
        <end position="515"/>
    </location>
</feature>
<evidence type="ECO:0000256" key="2">
    <source>
        <dbReference type="ARBA" id="ARBA00010527"/>
    </source>
</evidence>
<dbReference type="InterPro" id="IPR001708">
    <property type="entry name" value="YidC/ALB3/OXA1/COX18"/>
</dbReference>
<reference evidence="17 18" key="1">
    <citation type="journal article" date="2014" name="Genome Announc.">
        <title>Draft Genome Sequence of Cytophaga fermentans JCM 21142T, a Facultative Anaerobe Isolated from Marine Mud.</title>
        <authorList>
            <person name="Starns D."/>
            <person name="Oshima K."/>
            <person name="Suda W."/>
            <person name="Iino T."/>
            <person name="Yuki M."/>
            <person name="Inoue J."/>
            <person name="Kitamura K."/>
            <person name="Iida T."/>
            <person name="Darby A."/>
            <person name="Hattori M."/>
            <person name="Ohkuma M."/>
        </authorList>
    </citation>
    <scope>NUCLEOTIDE SEQUENCE [LARGE SCALE GENOMIC DNA]</scope>
    <source>
        <strain evidence="17 18">JCM 21142</strain>
    </source>
</reference>
<dbReference type="GO" id="GO:0015031">
    <property type="term" value="P:protein transport"/>
    <property type="evidence" value="ECO:0007669"/>
    <property type="project" value="UniProtKB-KW"/>
</dbReference>
<dbReference type="InterPro" id="IPR047196">
    <property type="entry name" value="YidC_ALB_C"/>
</dbReference>
<name>W7YA09_9BACT</name>
<protein>
    <recommendedName>
        <fullName evidence="3 13">Membrane protein insertase YidC</fullName>
    </recommendedName>
    <alternativeName>
        <fullName evidence="12 13">Foldase YidC</fullName>
    </alternativeName>
    <alternativeName>
        <fullName evidence="11 13">Membrane integrase YidC</fullName>
    </alternativeName>
    <alternativeName>
        <fullName evidence="13">Membrane protein YidC</fullName>
    </alternativeName>
</protein>
<comment type="similarity">
    <text evidence="2 13">Belongs to the OXA1/ALB3/YidC family. Type 1 subfamily.</text>
</comment>
<dbReference type="PRINTS" id="PR00701">
    <property type="entry name" value="60KDINNERMP"/>
</dbReference>
<dbReference type="Pfam" id="PF14849">
    <property type="entry name" value="YidC_periplas"/>
    <property type="match status" value="1"/>
</dbReference>
<feature type="transmembrane region" description="Helical" evidence="13">
    <location>
        <begin position="347"/>
        <end position="368"/>
    </location>
</feature>
<dbReference type="InterPro" id="IPR028053">
    <property type="entry name" value="Membr_insert_YidC_N"/>
</dbReference>
<keyword evidence="18" id="KW-1185">Reference proteome</keyword>
<dbReference type="RefSeq" id="WP_027470623.1">
    <property type="nucleotide sequence ID" value="NZ_BAMD01000044.1"/>
</dbReference>
<evidence type="ECO:0000313" key="17">
    <source>
        <dbReference type="EMBL" id="GAF04388.1"/>
    </source>
</evidence>
<evidence type="ECO:0000256" key="4">
    <source>
        <dbReference type="ARBA" id="ARBA00022448"/>
    </source>
</evidence>
<dbReference type="CDD" id="cd19961">
    <property type="entry name" value="EcYidC-like_peri"/>
    <property type="match status" value="1"/>
</dbReference>
<dbReference type="STRING" id="869213.GCA_000517085_00617"/>
<dbReference type="PANTHER" id="PTHR12428:SF65">
    <property type="entry name" value="CYTOCHROME C OXIDASE ASSEMBLY PROTEIN COX18, MITOCHONDRIAL"/>
    <property type="match status" value="1"/>
</dbReference>
<dbReference type="InterPro" id="IPR028055">
    <property type="entry name" value="YidC/Oxa/ALB_C"/>
</dbReference>
<accession>W7YA09</accession>
<evidence type="ECO:0000256" key="9">
    <source>
        <dbReference type="ARBA" id="ARBA00023136"/>
    </source>
</evidence>
<keyword evidence="4 13" id="KW-0813">Transport</keyword>
<dbReference type="Gene3D" id="2.70.98.90">
    <property type="match status" value="1"/>
</dbReference>
<keyword evidence="6 13" id="KW-0812">Transmembrane</keyword>
<dbReference type="InterPro" id="IPR038221">
    <property type="entry name" value="YidC_periplasmic_sf"/>
</dbReference>
<keyword evidence="8 13" id="KW-1133">Transmembrane helix</keyword>
<evidence type="ECO:0000256" key="8">
    <source>
        <dbReference type="ARBA" id="ARBA00022989"/>
    </source>
</evidence>